<proteinExistence type="predicted"/>
<dbReference type="PANTHER" id="PTHR43151">
    <property type="entry name" value="FEOA FAMILY PROTEIN"/>
    <property type="match status" value="1"/>
</dbReference>
<keyword evidence="4" id="KW-1185">Reference proteome</keyword>
<dbReference type="STRING" id="647171.MetfoDRAFT_1336"/>
<sequence>MAEFQLNNAKKGDKLKVLRIEGGKKIKKELNDKGIKVGKVIEVLSRGADYGYKPLVVSVGGGDILIPRGIASKIYVGDKLLIDFEVGEGVVNVDELNKSSIHALEKLGIYNGVKVEIKGYENEKLYTFKVDDNEIKLCSGESAKILVDEGGKIIQATSLSKKGKICGYIGGEEFLKKIKEKLGEDIVGKEIEKISVSEGSFECKSNGEMIFLKVGDESVVIGKGKAEKIWVDLYNG</sequence>
<evidence type="ECO:0000259" key="2">
    <source>
        <dbReference type="SMART" id="SM00899"/>
    </source>
</evidence>
<name>H1KZW2_9EURY</name>
<dbReference type="EMBL" id="AGJL01000034">
    <property type="protein sequence ID" value="EHP85465.1"/>
    <property type="molecule type" value="Genomic_DNA"/>
</dbReference>
<dbReference type="InterPro" id="IPR038157">
    <property type="entry name" value="FeoA_core_dom"/>
</dbReference>
<gene>
    <name evidence="3" type="ORF">MetfoDRAFT_1336</name>
</gene>
<dbReference type="OrthoDB" id="381514at2157"/>
<protein>
    <submittedName>
        <fullName evidence="3">FeoA family protein</fullName>
    </submittedName>
</protein>
<dbReference type="AlphaFoldDB" id="H1KZW2"/>
<dbReference type="InterPro" id="IPR008988">
    <property type="entry name" value="Transcriptional_repressor_C"/>
</dbReference>
<dbReference type="InterPro" id="IPR053184">
    <property type="entry name" value="FeoA-like"/>
</dbReference>
<dbReference type="PANTHER" id="PTHR43151:SF1">
    <property type="entry name" value="SSR2333 PROTEIN"/>
    <property type="match status" value="1"/>
</dbReference>
<feature type="domain" description="Ferrous iron transporter FeoA-like" evidence="2">
    <location>
        <begin position="79"/>
        <end position="149"/>
    </location>
</feature>
<dbReference type="GO" id="GO:0046914">
    <property type="term" value="F:transition metal ion binding"/>
    <property type="evidence" value="ECO:0007669"/>
    <property type="project" value="InterPro"/>
</dbReference>
<dbReference type="Proteomes" id="UP000003706">
    <property type="component" value="Unassembled WGS sequence"/>
</dbReference>
<dbReference type="SUPFAM" id="SSF50037">
    <property type="entry name" value="C-terminal domain of transcriptional repressors"/>
    <property type="match status" value="1"/>
</dbReference>
<reference evidence="3 4" key="1">
    <citation type="submission" date="2011-09" db="EMBL/GenBank/DDBJ databases">
        <title>The draft genome of Methanotorris formicicus Mc-S-70.</title>
        <authorList>
            <consortium name="US DOE Joint Genome Institute (JGI-PGF)"/>
            <person name="Lucas S."/>
            <person name="Han J."/>
            <person name="Lapidus A."/>
            <person name="Cheng J.-F."/>
            <person name="Goodwin L."/>
            <person name="Pitluck S."/>
            <person name="Peters L."/>
            <person name="Land M.L."/>
            <person name="Hauser L."/>
            <person name="Sieprawska-Lupa M."/>
            <person name="Takai K."/>
            <person name="Miyazaki J."/>
            <person name="Whitman W."/>
            <person name="Woyke T.J."/>
        </authorList>
    </citation>
    <scope>NUCLEOTIDE SEQUENCE [LARGE SCALE GENOMIC DNA]</scope>
    <source>
        <strain evidence="3 4">Mc-S-70</strain>
    </source>
</reference>
<organism evidence="3 4">
    <name type="scientific">Methanotorris formicicus Mc-S-70</name>
    <dbReference type="NCBI Taxonomy" id="647171"/>
    <lineage>
        <taxon>Archaea</taxon>
        <taxon>Methanobacteriati</taxon>
        <taxon>Methanobacteriota</taxon>
        <taxon>Methanomada group</taxon>
        <taxon>Methanococci</taxon>
        <taxon>Methanococcales</taxon>
        <taxon>Methanocaldococcaceae</taxon>
        <taxon>Methanotorris</taxon>
    </lineage>
</organism>
<comment type="caution">
    <text evidence="3">The sequence shown here is derived from an EMBL/GenBank/DDBJ whole genome shotgun (WGS) entry which is preliminary data.</text>
</comment>
<accession>H1KZW2</accession>
<dbReference type="InterPro" id="IPR007167">
    <property type="entry name" value="Fe-transptr_FeoA-like"/>
</dbReference>
<dbReference type="SMART" id="SM00899">
    <property type="entry name" value="FeoA"/>
    <property type="match status" value="2"/>
</dbReference>
<dbReference type="RefSeq" id="WP_007044765.1">
    <property type="nucleotide sequence ID" value="NZ_AGJL01000034.1"/>
</dbReference>
<evidence type="ECO:0000313" key="4">
    <source>
        <dbReference type="Proteomes" id="UP000003706"/>
    </source>
</evidence>
<keyword evidence="1" id="KW-0408">Iron</keyword>
<feature type="domain" description="Ferrous iron transporter FeoA-like" evidence="2">
    <location>
        <begin position="4"/>
        <end position="78"/>
    </location>
</feature>
<evidence type="ECO:0000256" key="1">
    <source>
        <dbReference type="ARBA" id="ARBA00023004"/>
    </source>
</evidence>
<dbReference type="Gene3D" id="2.30.30.90">
    <property type="match status" value="3"/>
</dbReference>
<evidence type="ECO:0000313" key="3">
    <source>
        <dbReference type="EMBL" id="EHP85465.1"/>
    </source>
</evidence>
<dbReference type="Pfam" id="PF04023">
    <property type="entry name" value="FeoA"/>
    <property type="match status" value="1"/>
</dbReference>